<dbReference type="EMBL" id="BAAFGZ010000445">
    <property type="protein sequence ID" value="GAB0138597.1"/>
    <property type="molecule type" value="Genomic_DNA"/>
</dbReference>
<proteinExistence type="predicted"/>
<organism evidence="1 2">
    <name type="scientific">Epichloe bromicola</name>
    <dbReference type="NCBI Taxonomy" id="79588"/>
    <lineage>
        <taxon>Eukaryota</taxon>
        <taxon>Fungi</taxon>
        <taxon>Dikarya</taxon>
        <taxon>Ascomycota</taxon>
        <taxon>Pezizomycotina</taxon>
        <taxon>Sordariomycetes</taxon>
        <taxon>Hypocreomycetidae</taxon>
        <taxon>Hypocreales</taxon>
        <taxon>Clavicipitaceae</taxon>
        <taxon>Epichloe</taxon>
    </lineage>
</organism>
<name>A0ABQ0CYT3_9HYPO</name>
<evidence type="ECO:0000313" key="2">
    <source>
        <dbReference type="Proteomes" id="UP001562357"/>
    </source>
</evidence>
<evidence type="ECO:0000313" key="1">
    <source>
        <dbReference type="EMBL" id="GAB0138597.1"/>
    </source>
</evidence>
<dbReference type="PANTHER" id="PTHR39398">
    <property type="entry name" value="YALI0F14311P"/>
    <property type="match status" value="1"/>
</dbReference>
<gene>
    <name evidence="1" type="primary">g6826</name>
    <name evidence="1" type="ORF">EsDP_00006826</name>
</gene>
<dbReference type="PANTHER" id="PTHR39398:SF1">
    <property type="entry name" value="CSN8_PSMD8_EIF3K DOMAIN-CONTAINING PROTEIN"/>
    <property type="match status" value="1"/>
</dbReference>
<dbReference type="Proteomes" id="UP001562357">
    <property type="component" value="Unassembled WGS sequence"/>
</dbReference>
<protein>
    <submittedName>
        <fullName evidence="1">Uncharacterized protein</fullName>
    </submittedName>
</protein>
<sequence length="348" mass="38914">MNQTNEITLIERGDPSYPCQRIPSGDLARVFRHHLEQAGLAAVQTKARGGGGGCDGIDSITPLCSSHKDPSSNPKPNRLLNHKTQESFYAKIVDRYMTFCSDAGQGDELLRRFSSLHINSSDNQPAMPAGVPSQHDQVVKASPINSAGQATIAKGLSDILAALRKLREGIVASKRIDDFAAQVYLFCIRISILSKQPESYHPAILHLLGTIHPHHPLTSSETAEVVGYLVLDAVCRRKQSAEAITVFHQYKLQDTKVKAALYAIIHKNYVVFRRIQRDMDGYKVRLMEWADRDIRMHTLKCFGRAYHSVDLGFLEKITASEWTSLTQNDDVGWELDENKVVIRKLKGR</sequence>
<keyword evidence="2" id="KW-1185">Reference proteome</keyword>
<accession>A0ABQ0CYT3</accession>
<reference evidence="2" key="1">
    <citation type="submission" date="2024-06" db="EMBL/GenBank/DDBJ databases">
        <title>Draft Genome Sequences of Epichloe bromicola Strains Isolated from Elymus ciliaris.</title>
        <authorList>
            <consortium name="Epichloe bromicola genome sequencing consortium"/>
            <person name="Miura A."/>
            <person name="Imano S."/>
            <person name="Ashida A."/>
            <person name="Sato I."/>
            <person name="Chiba S."/>
            <person name="Tanaka A."/>
            <person name="Camagna M."/>
            <person name="Takemoto D."/>
        </authorList>
    </citation>
    <scope>NUCLEOTIDE SEQUENCE [LARGE SCALE GENOMIC DNA]</scope>
    <source>
        <strain evidence="2">DP</strain>
    </source>
</reference>
<comment type="caution">
    <text evidence="1">The sequence shown here is derived from an EMBL/GenBank/DDBJ whole genome shotgun (WGS) entry which is preliminary data.</text>
</comment>